<dbReference type="EMBL" id="LNZA01000001">
    <property type="protein sequence ID" value="KTD72204.1"/>
    <property type="molecule type" value="Genomic_DNA"/>
</dbReference>
<reference evidence="2 3" key="1">
    <citation type="submission" date="2015-11" db="EMBL/GenBank/DDBJ databases">
        <title>Genomic analysis of 38 Legionella species identifies large and diverse effector repertoires.</title>
        <authorList>
            <person name="Burstein D."/>
            <person name="Amaro F."/>
            <person name="Zusman T."/>
            <person name="Lifshitz Z."/>
            <person name="Cohen O."/>
            <person name="Gilbert J.A."/>
            <person name="Pupko T."/>
            <person name="Shuman H.A."/>
            <person name="Segal G."/>
        </authorList>
    </citation>
    <scope>NUCLEOTIDE SEQUENCE [LARGE SCALE GENOMIC DNA]</scope>
    <source>
        <strain evidence="2 3">ATCC 49180</strain>
    </source>
</reference>
<keyword evidence="1" id="KW-0812">Transmembrane</keyword>
<evidence type="ECO:0000256" key="1">
    <source>
        <dbReference type="SAM" id="Phobius"/>
    </source>
</evidence>
<accession>A0A0W0ZSM6</accession>
<proteinExistence type="predicted"/>
<dbReference type="Gene3D" id="2.60.120.10">
    <property type="entry name" value="Jelly Rolls"/>
    <property type="match status" value="1"/>
</dbReference>
<dbReference type="STRING" id="40335.Ltuc_0051"/>
<name>A0A0W0ZSM6_9GAMM</name>
<sequence>MSYFSENEKSILRNSPLLNHLSEENYQTFMAISSCSTFGKGDILLREGVLVLVVFLCEVGLGLYYTLNLTDFCNNLSSLPAKHTKVAL</sequence>
<gene>
    <name evidence="2" type="ORF">Ltuc_0051</name>
</gene>
<dbReference type="PATRIC" id="fig|40335.7.peg.51"/>
<keyword evidence="1" id="KW-1133">Transmembrane helix</keyword>
<dbReference type="OrthoDB" id="5637002at2"/>
<feature type="transmembrane region" description="Helical" evidence="1">
    <location>
        <begin position="49"/>
        <end position="67"/>
    </location>
</feature>
<comment type="caution">
    <text evidence="2">The sequence shown here is derived from an EMBL/GenBank/DDBJ whole genome shotgun (WGS) entry which is preliminary data.</text>
</comment>
<dbReference type="InterPro" id="IPR018490">
    <property type="entry name" value="cNMP-bd_dom_sf"/>
</dbReference>
<dbReference type="InterPro" id="IPR014710">
    <property type="entry name" value="RmlC-like_jellyroll"/>
</dbReference>
<keyword evidence="1" id="KW-0472">Membrane</keyword>
<keyword evidence="3" id="KW-1185">Reference proteome</keyword>
<dbReference type="RefSeq" id="WP_058519371.1">
    <property type="nucleotide sequence ID" value="NZ_CAAAIP010000005.1"/>
</dbReference>
<dbReference type="Proteomes" id="UP000054693">
    <property type="component" value="Unassembled WGS sequence"/>
</dbReference>
<evidence type="ECO:0000313" key="3">
    <source>
        <dbReference type="Proteomes" id="UP000054693"/>
    </source>
</evidence>
<organism evidence="2 3">
    <name type="scientific">Legionella tucsonensis</name>
    <dbReference type="NCBI Taxonomy" id="40335"/>
    <lineage>
        <taxon>Bacteria</taxon>
        <taxon>Pseudomonadati</taxon>
        <taxon>Pseudomonadota</taxon>
        <taxon>Gammaproteobacteria</taxon>
        <taxon>Legionellales</taxon>
        <taxon>Legionellaceae</taxon>
        <taxon>Legionella</taxon>
    </lineage>
</organism>
<dbReference type="AlphaFoldDB" id="A0A0W0ZSM6"/>
<protein>
    <submittedName>
        <fullName evidence="2">cNMP-binding protein</fullName>
    </submittedName>
</protein>
<dbReference type="SUPFAM" id="SSF51206">
    <property type="entry name" value="cAMP-binding domain-like"/>
    <property type="match status" value="1"/>
</dbReference>
<evidence type="ECO:0000313" key="2">
    <source>
        <dbReference type="EMBL" id="KTD72204.1"/>
    </source>
</evidence>